<accession>A0A1B2F950</accession>
<dbReference type="GO" id="GO:0016747">
    <property type="term" value="F:acyltransferase activity, transferring groups other than amino-acyl groups"/>
    <property type="evidence" value="ECO:0007669"/>
    <property type="project" value="InterPro"/>
</dbReference>
<dbReference type="EMBL" id="CP016634">
    <property type="protein sequence ID" value="ANY88818.1"/>
    <property type="molecule type" value="Genomic_DNA"/>
</dbReference>
<evidence type="ECO:0000313" key="2">
    <source>
        <dbReference type="EMBL" id="ANY88818.1"/>
    </source>
</evidence>
<feature type="domain" description="N-acetyltransferase" evidence="1">
    <location>
        <begin position="1"/>
        <end position="130"/>
    </location>
</feature>
<dbReference type="CDD" id="cd04301">
    <property type="entry name" value="NAT_SF"/>
    <property type="match status" value="1"/>
</dbReference>
<gene>
    <name evidence="2" type="ORF">IEC33019_3291</name>
</gene>
<dbReference type="RefSeq" id="WP_081337478.1">
    <property type="nucleotide sequence ID" value="NZ_CP016634.1"/>
</dbReference>
<dbReference type="Pfam" id="PF13508">
    <property type="entry name" value="Acetyltransf_7"/>
    <property type="match status" value="1"/>
</dbReference>
<sequence>MNPLHCSPLGSLERKLLDHFYRQHGSRMRAAGDGQWWVARAGGIVAGMSLSPVAEGRWLTGLFVAPQWRGQQVASQLIEAALQTACGPTWLFCHPELEAFYQRQAFTPTGTLPDALASRLARYQRSKRLVAMVRGQSSGASSPGNSTSV</sequence>
<proteinExistence type="predicted"/>
<protein>
    <recommendedName>
        <fullName evidence="1">N-acetyltransferase domain-containing protein</fullName>
    </recommendedName>
</protein>
<evidence type="ECO:0000259" key="1">
    <source>
        <dbReference type="PROSITE" id="PS51186"/>
    </source>
</evidence>
<dbReference type="Gene3D" id="3.40.630.30">
    <property type="match status" value="1"/>
</dbReference>
<organism evidence="2">
    <name type="scientific">Pseudomonas putida</name>
    <name type="common">Arthrobacter siderocapsulatus</name>
    <dbReference type="NCBI Taxonomy" id="303"/>
    <lineage>
        <taxon>Bacteria</taxon>
        <taxon>Pseudomonadati</taxon>
        <taxon>Pseudomonadota</taxon>
        <taxon>Gammaproteobacteria</taxon>
        <taxon>Pseudomonadales</taxon>
        <taxon>Pseudomonadaceae</taxon>
        <taxon>Pseudomonas</taxon>
    </lineage>
</organism>
<name>A0A1B2F950_PSEPU</name>
<dbReference type="SUPFAM" id="SSF55729">
    <property type="entry name" value="Acyl-CoA N-acyltransferases (Nat)"/>
    <property type="match status" value="1"/>
</dbReference>
<dbReference type="PROSITE" id="PS51186">
    <property type="entry name" value="GNAT"/>
    <property type="match status" value="1"/>
</dbReference>
<reference evidence="2" key="1">
    <citation type="submission" date="2016-07" db="EMBL/GenBank/DDBJ databases">
        <title>New class B carbapenemase carried by novel plasmid in Pseudomonas putida enviromental strain in eastern Amazonia.</title>
        <authorList>
            <person name="Souza C.O."/>
            <person name="Lima K.V."/>
            <person name="Brasiliense D.M."/>
            <person name="Perez-Chaparro P.J."/>
            <person name="Mamizuka E.M."/>
            <person name="Lima M.O."/>
            <person name="Lima L.N."/>
            <person name="McCulloch J.A."/>
        </authorList>
    </citation>
    <scope>NUCLEOTIDE SEQUENCE [LARGE SCALE GENOMIC DNA]</scope>
    <source>
        <strain evidence="2">IEC33019</strain>
    </source>
</reference>
<dbReference type="InterPro" id="IPR016181">
    <property type="entry name" value="Acyl_CoA_acyltransferase"/>
</dbReference>
<dbReference type="AlphaFoldDB" id="A0A1B2F950"/>
<dbReference type="InterPro" id="IPR000182">
    <property type="entry name" value="GNAT_dom"/>
</dbReference>